<dbReference type="Pfam" id="PF04347">
    <property type="entry name" value="FliO"/>
    <property type="match status" value="1"/>
</dbReference>
<evidence type="ECO:0000256" key="1">
    <source>
        <dbReference type="ARBA" id="ARBA00004236"/>
    </source>
</evidence>
<evidence type="ECO:0000256" key="2">
    <source>
        <dbReference type="ARBA" id="ARBA00022475"/>
    </source>
</evidence>
<reference evidence="8 9" key="1">
    <citation type="submission" date="2021-10" db="EMBL/GenBank/DDBJ databases">
        <authorList>
            <person name="Criscuolo A."/>
        </authorList>
    </citation>
    <scope>NUCLEOTIDE SEQUENCE [LARGE SCALE GENOMIC DNA]</scope>
    <source>
        <strain evidence="9">CIP 111883</strain>
    </source>
</reference>
<name>A0ABN8A3G2_9BACI</name>
<dbReference type="Proteomes" id="UP000789833">
    <property type="component" value="Unassembled WGS sequence"/>
</dbReference>
<evidence type="ECO:0000256" key="5">
    <source>
        <dbReference type="ARBA" id="ARBA00023136"/>
    </source>
</evidence>
<keyword evidence="4 6" id="KW-1133">Transmembrane helix</keyword>
<evidence type="ECO:0000256" key="3">
    <source>
        <dbReference type="ARBA" id="ARBA00022692"/>
    </source>
</evidence>
<evidence type="ECO:0000256" key="7">
    <source>
        <dbReference type="SAM" id="SignalP"/>
    </source>
</evidence>
<feature type="transmembrane region" description="Helical" evidence="6">
    <location>
        <begin position="73"/>
        <end position="91"/>
    </location>
</feature>
<evidence type="ECO:0008006" key="10">
    <source>
        <dbReference type="Google" id="ProtNLM"/>
    </source>
</evidence>
<feature type="chain" id="PRO_5047003568" description="Flagellar protein" evidence="7">
    <location>
        <begin position="27"/>
        <end position="220"/>
    </location>
</feature>
<evidence type="ECO:0000256" key="4">
    <source>
        <dbReference type="ARBA" id="ARBA00022989"/>
    </source>
</evidence>
<keyword evidence="7" id="KW-0732">Signal</keyword>
<keyword evidence="3 6" id="KW-0812">Transmembrane</keyword>
<sequence length="220" mass="24673">MCVNKKISFFCLTILLIISIPTTVFGNGIDNSVFNEYEDEKPKTEQPEKETAEVVSSDEELGNNVPSVGIFDFLKMILALFFVLALIYLALKLINKRNKLLGGRGIENIGGASLGNNKSLQLVKVGNSILVVGVGDSINLLKEITDEEEQEKIIQSYQDRIESNGIHTNSLPGFVKKWNQKKVENKQTSFSSLLQEQIGQLSKERQQKMKEWEKKEGHGK</sequence>
<protein>
    <recommendedName>
        <fullName evidence="10">Flagellar protein</fullName>
    </recommendedName>
</protein>
<keyword evidence="9" id="KW-1185">Reference proteome</keyword>
<evidence type="ECO:0000313" key="8">
    <source>
        <dbReference type="EMBL" id="CAG9619700.1"/>
    </source>
</evidence>
<proteinExistence type="predicted"/>
<dbReference type="InterPro" id="IPR022781">
    <property type="entry name" value="Flagellar_biosynth_FliO"/>
</dbReference>
<accession>A0ABN8A3G2</accession>
<organism evidence="8 9">
    <name type="scientific">Sutcliffiella rhizosphaerae</name>
    <dbReference type="NCBI Taxonomy" id="2880967"/>
    <lineage>
        <taxon>Bacteria</taxon>
        <taxon>Bacillati</taxon>
        <taxon>Bacillota</taxon>
        <taxon>Bacilli</taxon>
        <taxon>Bacillales</taxon>
        <taxon>Bacillaceae</taxon>
        <taxon>Sutcliffiella</taxon>
    </lineage>
</organism>
<evidence type="ECO:0000256" key="6">
    <source>
        <dbReference type="SAM" id="Phobius"/>
    </source>
</evidence>
<gene>
    <name evidence="8" type="ORF">BACCIP111883_00468</name>
</gene>
<evidence type="ECO:0000313" key="9">
    <source>
        <dbReference type="Proteomes" id="UP000789833"/>
    </source>
</evidence>
<feature type="signal peptide" evidence="7">
    <location>
        <begin position="1"/>
        <end position="26"/>
    </location>
</feature>
<dbReference type="EMBL" id="CAKJTJ010000002">
    <property type="protein sequence ID" value="CAG9619700.1"/>
    <property type="molecule type" value="Genomic_DNA"/>
</dbReference>
<comment type="caution">
    <text evidence="8">The sequence shown here is derived from an EMBL/GenBank/DDBJ whole genome shotgun (WGS) entry which is preliminary data.</text>
</comment>
<comment type="subcellular location">
    <subcellularLocation>
        <location evidence="1">Cell membrane</location>
    </subcellularLocation>
</comment>
<keyword evidence="5 6" id="KW-0472">Membrane</keyword>
<keyword evidence="2" id="KW-1003">Cell membrane</keyword>